<dbReference type="GO" id="GO:0046872">
    <property type="term" value="F:metal ion binding"/>
    <property type="evidence" value="ECO:0007669"/>
    <property type="project" value="UniProtKB-KW"/>
</dbReference>
<accession>S0F4K4</accession>
<keyword evidence="2" id="KW-0408">Iron</keyword>
<evidence type="ECO:0000256" key="2">
    <source>
        <dbReference type="ARBA" id="ARBA00023004"/>
    </source>
</evidence>
<evidence type="ECO:0000313" key="5">
    <source>
        <dbReference type="EMBL" id="EEF75068.1"/>
    </source>
</evidence>
<dbReference type="STRING" id="547042.BACCOPRO_00551"/>
<protein>
    <recommendedName>
        <fullName evidence="4">4Fe-4S ferredoxin-type domain-containing protein</fullName>
    </recommendedName>
</protein>
<evidence type="ECO:0000259" key="4">
    <source>
        <dbReference type="PROSITE" id="PS51379"/>
    </source>
</evidence>
<dbReference type="InterPro" id="IPR017896">
    <property type="entry name" value="4Fe4S_Fe-S-bd"/>
</dbReference>
<keyword evidence="1" id="KW-0479">Metal-binding</keyword>
<keyword evidence="3" id="KW-0411">Iron-sulfur</keyword>
<dbReference type="InterPro" id="IPR009051">
    <property type="entry name" value="Helical_ferredxn"/>
</dbReference>
<dbReference type="PROSITE" id="PS51379">
    <property type="entry name" value="4FE4S_FER_2"/>
    <property type="match status" value="1"/>
</dbReference>
<dbReference type="PANTHER" id="PTHR47153">
    <property type="entry name" value="LACTATE UTILIZATION PROTEIN B"/>
    <property type="match status" value="1"/>
</dbReference>
<sequence>MGMLKDPQQYYDNVSACSLCHSCQNVCPAKVDLADQIYCWRQKLHTLGVASPSKKLMSGGMQFLMERPSLFNMALHHASVANALPHWLVYNSLNDWGKEHEMPVFAKESFNEMWKKNKVK</sequence>
<feature type="domain" description="4Fe-4S ferredoxin-type" evidence="4">
    <location>
        <begin position="7"/>
        <end position="36"/>
    </location>
</feature>
<dbReference type="GO" id="GO:0051536">
    <property type="term" value="F:iron-sulfur cluster binding"/>
    <property type="evidence" value="ECO:0007669"/>
    <property type="project" value="UniProtKB-KW"/>
</dbReference>
<dbReference type="InterPro" id="IPR004452">
    <property type="entry name" value="LutB/LldF"/>
</dbReference>
<name>S0F4K4_9BACT</name>
<comment type="caution">
    <text evidence="5">The sequence shown here is derived from an EMBL/GenBank/DDBJ whole genome shotgun (WGS) entry which is preliminary data.</text>
</comment>
<evidence type="ECO:0000256" key="1">
    <source>
        <dbReference type="ARBA" id="ARBA00022723"/>
    </source>
</evidence>
<dbReference type="HOGENOM" id="CLU_2044962_0_0_10"/>
<keyword evidence="6" id="KW-1185">Reference proteome</keyword>
<dbReference type="EMBL" id="ACBW01000039">
    <property type="protein sequence ID" value="EEF75068.1"/>
    <property type="molecule type" value="Genomic_DNA"/>
</dbReference>
<dbReference type="GO" id="GO:0006089">
    <property type="term" value="P:lactate metabolic process"/>
    <property type="evidence" value="ECO:0007669"/>
    <property type="project" value="InterPro"/>
</dbReference>
<dbReference type="AlphaFoldDB" id="S0F4K4"/>
<dbReference type="SUPFAM" id="SSF46548">
    <property type="entry name" value="alpha-helical ferredoxin"/>
    <property type="match status" value="1"/>
</dbReference>
<proteinExistence type="predicted"/>
<organism evidence="5 6">
    <name type="scientific">Phocaeicola coprophilus DSM 18228 = JCM 13818</name>
    <dbReference type="NCBI Taxonomy" id="547042"/>
    <lineage>
        <taxon>Bacteria</taxon>
        <taxon>Pseudomonadati</taxon>
        <taxon>Bacteroidota</taxon>
        <taxon>Bacteroidia</taxon>
        <taxon>Bacteroidales</taxon>
        <taxon>Bacteroidaceae</taxon>
        <taxon>Phocaeicola</taxon>
    </lineage>
</organism>
<dbReference type="PANTHER" id="PTHR47153:SF2">
    <property type="entry name" value="LACTATE UTILIZATION PROTEIN B"/>
    <property type="match status" value="1"/>
</dbReference>
<dbReference type="PROSITE" id="PS00198">
    <property type="entry name" value="4FE4S_FER_1"/>
    <property type="match status" value="1"/>
</dbReference>
<gene>
    <name evidence="5" type="ORF">BACCOPRO_00551</name>
</gene>
<reference evidence="5 6" key="1">
    <citation type="submission" date="2008-12" db="EMBL/GenBank/DDBJ databases">
        <authorList>
            <person name="Fulton L."/>
            <person name="Clifton S."/>
            <person name="Fulton B."/>
            <person name="Xu J."/>
            <person name="Minx P."/>
            <person name="Pepin K.H."/>
            <person name="Johnson M."/>
            <person name="Bhonagiri V."/>
            <person name="Nash W.E."/>
            <person name="Mardis E.R."/>
            <person name="Wilson R.K."/>
        </authorList>
    </citation>
    <scope>NUCLEOTIDE SEQUENCE [LARGE SCALE GENOMIC DNA]</scope>
    <source>
        <strain evidence="5 6">DSM 18228</strain>
    </source>
</reference>
<dbReference type="eggNOG" id="COG1139">
    <property type="taxonomic scope" value="Bacteria"/>
</dbReference>
<dbReference type="InterPro" id="IPR017900">
    <property type="entry name" value="4Fe4S_Fe_S_CS"/>
</dbReference>
<dbReference type="Proteomes" id="UP000014073">
    <property type="component" value="Unassembled WGS sequence"/>
</dbReference>
<dbReference type="Gene3D" id="1.10.1060.10">
    <property type="entry name" value="Alpha-helical ferredoxin"/>
    <property type="match status" value="1"/>
</dbReference>
<evidence type="ECO:0000313" key="6">
    <source>
        <dbReference type="Proteomes" id="UP000014073"/>
    </source>
</evidence>
<evidence type="ECO:0000256" key="3">
    <source>
        <dbReference type="ARBA" id="ARBA00023014"/>
    </source>
</evidence>